<reference evidence="1 2" key="1">
    <citation type="journal article" date="2024" name="G3 (Bethesda)">
        <title>Genome assembly of Hibiscus sabdariffa L. provides insights into metabolisms of medicinal natural products.</title>
        <authorList>
            <person name="Kim T."/>
        </authorList>
    </citation>
    <scope>NUCLEOTIDE SEQUENCE [LARGE SCALE GENOMIC DNA]</scope>
    <source>
        <strain evidence="1">TK-2024</strain>
        <tissue evidence="1">Old leaves</tissue>
    </source>
</reference>
<sequence>MVWLSHGLSKWSLVELRFGISLSSVEGSYVESLVLLDKGVDVPRISFANLAIDSSDSDEWSGEESAMA</sequence>
<evidence type="ECO:0000313" key="1">
    <source>
        <dbReference type="EMBL" id="KAK8558897.1"/>
    </source>
</evidence>
<proteinExistence type="predicted"/>
<accession>A0ABR2EFL8</accession>
<organism evidence="1 2">
    <name type="scientific">Hibiscus sabdariffa</name>
    <name type="common">roselle</name>
    <dbReference type="NCBI Taxonomy" id="183260"/>
    <lineage>
        <taxon>Eukaryota</taxon>
        <taxon>Viridiplantae</taxon>
        <taxon>Streptophyta</taxon>
        <taxon>Embryophyta</taxon>
        <taxon>Tracheophyta</taxon>
        <taxon>Spermatophyta</taxon>
        <taxon>Magnoliopsida</taxon>
        <taxon>eudicotyledons</taxon>
        <taxon>Gunneridae</taxon>
        <taxon>Pentapetalae</taxon>
        <taxon>rosids</taxon>
        <taxon>malvids</taxon>
        <taxon>Malvales</taxon>
        <taxon>Malvaceae</taxon>
        <taxon>Malvoideae</taxon>
        <taxon>Hibiscus</taxon>
    </lineage>
</organism>
<dbReference type="EMBL" id="JBBPBM010000015">
    <property type="protein sequence ID" value="KAK8558897.1"/>
    <property type="molecule type" value="Genomic_DNA"/>
</dbReference>
<gene>
    <name evidence="1" type="ORF">V6N12_042189</name>
</gene>
<name>A0ABR2EFL8_9ROSI</name>
<dbReference type="Proteomes" id="UP001472677">
    <property type="component" value="Unassembled WGS sequence"/>
</dbReference>
<comment type="caution">
    <text evidence="1">The sequence shown here is derived from an EMBL/GenBank/DDBJ whole genome shotgun (WGS) entry which is preliminary data.</text>
</comment>
<keyword evidence="2" id="KW-1185">Reference proteome</keyword>
<protein>
    <submittedName>
        <fullName evidence="1">Uncharacterized protein</fullName>
    </submittedName>
</protein>
<evidence type="ECO:0000313" key="2">
    <source>
        <dbReference type="Proteomes" id="UP001472677"/>
    </source>
</evidence>